<organism evidence="2 3">
    <name type="scientific">Acidovorax delafieldii 2AN</name>
    <dbReference type="NCBI Taxonomy" id="573060"/>
    <lineage>
        <taxon>Bacteria</taxon>
        <taxon>Pseudomonadati</taxon>
        <taxon>Pseudomonadota</taxon>
        <taxon>Betaproteobacteria</taxon>
        <taxon>Burkholderiales</taxon>
        <taxon>Comamonadaceae</taxon>
        <taxon>Acidovorax</taxon>
    </lineage>
</organism>
<accession>C5T3G5</accession>
<keyword evidence="1" id="KW-0812">Transmembrane</keyword>
<feature type="transmembrane region" description="Helical" evidence="1">
    <location>
        <begin position="21"/>
        <end position="45"/>
    </location>
</feature>
<comment type="caution">
    <text evidence="2">The sequence shown here is derived from an EMBL/GenBank/DDBJ whole genome shotgun (WGS) entry which is preliminary data.</text>
</comment>
<dbReference type="Proteomes" id="UP000003856">
    <property type="component" value="Unassembled WGS sequence"/>
</dbReference>
<evidence type="ECO:0000256" key="1">
    <source>
        <dbReference type="SAM" id="Phobius"/>
    </source>
</evidence>
<evidence type="ECO:0000313" key="2">
    <source>
        <dbReference type="EMBL" id="EER60961.1"/>
    </source>
</evidence>
<feature type="transmembrane region" description="Helical" evidence="1">
    <location>
        <begin position="51"/>
        <end position="69"/>
    </location>
</feature>
<evidence type="ECO:0000313" key="3">
    <source>
        <dbReference type="Proteomes" id="UP000003856"/>
    </source>
</evidence>
<dbReference type="EMBL" id="ACQT01000031">
    <property type="protein sequence ID" value="EER60961.1"/>
    <property type="molecule type" value="Genomic_DNA"/>
</dbReference>
<keyword evidence="3" id="KW-1185">Reference proteome</keyword>
<gene>
    <name evidence="2" type="ORF">AcdelDRAFT_1445</name>
</gene>
<reference evidence="2 3" key="1">
    <citation type="submission" date="2009-05" db="EMBL/GenBank/DDBJ databases">
        <title>The draft genome of Acidovorax delafieldii 2AN.</title>
        <authorList>
            <consortium name="US DOE Joint Genome Institute (JGI-PGF)"/>
            <person name="Lucas S."/>
            <person name="Copeland A."/>
            <person name="Lapidus A."/>
            <person name="Glavina del Rio T."/>
            <person name="Tice H."/>
            <person name="Bruce D."/>
            <person name="Goodwin L."/>
            <person name="Pitluck S."/>
            <person name="Larimer F."/>
            <person name="Land M.L."/>
            <person name="Hauser L."/>
            <person name="Shelobolina E.S."/>
            <person name="Picardal F."/>
            <person name="Roden E."/>
            <person name="Emerson D."/>
        </authorList>
    </citation>
    <scope>NUCLEOTIDE SEQUENCE [LARGE SCALE GENOMIC DNA]</scope>
    <source>
        <strain evidence="2 3">2AN</strain>
    </source>
</reference>
<protein>
    <submittedName>
        <fullName evidence="2">Quinate dehydrogenase (Pyrroloquinoline-quinone)</fullName>
    </submittedName>
</protein>
<feature type="transmembrane region" description="Helical" evidence="1">
    <location>
        <begin position="133"/>
        <end position="152"/>
    </location>
</feature>
<name>C5T3G5_ACIDE</name>
<feature type="non-terminal residue" evidence="2">
    <location>
        <position position="154"/>
    </location>
</feature>
<feature type="transmembrane region" description="Helical" evidence="1">
    <location>
        <begin position="104"/>
        <end position="121"/>
    </location>
</feature>
<proteinExistence type="predicted"/>
<keyword evidence="1" id="KW-0472">Membrane</keyword>
<dbReference type="AlphaFoldDB" id="C5T3G5"/>
<sequence>MLEDSTSPSRARAKALGFRGIALIALGLVIVAFGLFMLAGGVRLITLGGSWYFALAGIGLIAAGILAMLRRPLGTVVYLAVLAATAIWAVWDSGWAFWPLFSRLFALAAIAVLLLLLMPALRGGEPSASRRPGHVLAGLIAVALGATLYTALQP</sequence>
<keyword evidence="1" id="KW-1133">Transmembrane helix</keyword>
<feature type="transmembrane region" description="Helical" evidence="1">
    <location>
        <begin position="76"/>
        <end position="98"/>
    </location>
</feature>